<name>A0A0E9W2F0_ANGAN</name>
<protein>
    <submittedName>
        <fullName evidence="1">Uncharacterized protein</fullName>
    </submittedName>
</protein>
<organism evidence="1">
    <name type="scientific">Anguilla anguilla</name>
    <name type="common">European freshwater eel</name>
    <name type="synonym">Muraena anguilla</name>
    <dbReference type="NCBI Taxonomy" id="7936"/>
    <lineage>
        <taxon>Eukaryota</taxon>
        <taxon>Metazoa</taxon>
        <taxon>Chordata</taxon>
        <taxon>Craniata</taxon>
        <taxon>Vertebrata</taxon>
        <taxon>Euteleostomi</taxon>
        <taxon>Actinopterygii</taxon>
        <taxon>Neopterygii</taxon>
        <taxon>Teleostei</taxon>
        <taxon>Anguilliformes</taxon>
        <taxon>Anguillidae</taxon>
        <taxon>Anguilla</taxon>
    </lineage>
</organism>
<dbReference type="AlphaFoldDB" id="A0A0E9W2F0"/>
<sequence length="49" mass="5961">MDDRRLKLFWTNSLTPWNPRQNRNSVYQSQRLPAFIEFRSSSFLSGQHF</sequence>
<reference evidence="1" key="1">
    <citation type="submission" date="2014-11" db="EMBL/GenBank/DDBJ databases">
        <authorList>
            <person name="Amaro Gonzalez C."/>
        </authorList>
    </citation>
    <scope>NUCLEOTIDE SEQUENCE</scope>
</reference>
<dbReference type="EMBL" id="GBXM01024086">
    <property type="protein sequence ID" value="JAH84491.1"/>
    <property type="molecule type" value="Transcribed_RNA"/>
</dbReference>
<reference evidence="1" key="2">
    <citation type="journal article" date="2015" name="Fish Shellfish Immunol.">
        <title>Early steps in the European eel (Anguilla anguilla)-Vibrio vulnificus interaction in the gills: Role of the RtxA13 toxin.</title>
        <authorList>
            <person name="Callol A."/>
            <person name="Pajuelo D."/>
            <person name="Ebbesson L."/>
            <person name="Teles M."/>
            <person name="MacKenzie S."/>
            <person name="Amaro C."/>
        </authorList>
    </citation>
    <scope>NUCLEOTIDE SEQUENCE</scope>
</reference>
<proteinExistence type="predicted"/>
<evidence type="ECO:0000313" key="1">
    <source>
        <dbReference type="EMBL" id="JAH84491.1"/>
    </source>
</evidence>
<accession>A0A0E9W2F0</accession>